<evidence type="ECO:0000256" key="8">
    <source>
        <dbReference type="PIRSR" id="PIRSR602401-1"/>
    </source>
</evidence>
<comment type="similarity">
    <text evidence="1 9">Belongs to the cytochrome P450 family.</text>
</comment>
<name>A0A915DUJ7_9BILA</name>
<evidence type="ECO:0000256" key="5">
    <source>
        <dbReference type="ARBA" id="ARBA00023004"/>
    </source>
</evidence>
<dbReference type="PRINTS" id="PR00463">
    <property type="entry name" value="EP450I"/>
</dbReference>
<dbReference type="InterPro" id="IPR001128">
    <property type="entry name" value="Cyt_P450"/>
</dbReference>
<organism evidence="10 11">
    <name type="scientific">Ditylenchus dipsaci</name>
    <dbReference type="NCBI Taxonomy" id="166011"/>
    <lineage>
        <taxon>Eukaryota</taxon>
        <taxon>Metazoa</taxon>
        <taxon>Ecdysozoa</taxon>
        <taxon>Nematoda</taxon>
        <taxon>Chromadorea</taxon>
        <taxon>Rhabditida</taxon>
        <taxon>Tylenchina</taxon>
        <taxon>Tylenchomorpha</taxon>
        <taxon>Sphaerularioidea</taxon>
        <taxon>Anguinidae</taxon>
        <taxon>Anguininae</taxon>
        <taxon>Ditylenchus</taxon>
    </lineage>
</organism>
<dbReference type="PANTHER" id="PTHR24302">
    <property type="entry name" value="CYTOCHROME P450 FAMILY 3"/>
    <property type="match status" value="1"/>
</dbReference>
<evidence type="ECO:0000256" key="2">
    <source>
        <dbReference type="ARBA" id="ARBA00022617"/>
    </source>
</evidence>
<dbReference type="GO" id="GO:0005506">
    <property type="term" value="F:iron ion binding"/>
    <property type="evidence" value="ECO:0007669"/>
    <property type="project" value="InterPro"/>
</dbReference>
<evidence type="ECO:0000313" key="10">
    <source>
        <dbReference type="Proteomes" id="UP000887574"/>
    </source>
</evidence>
<evidence type="ECO:0000256" key="9">
    <source>
        <dbReference type="RuleBase" id="RU000461"/>
    </source>
</evidence>
<evidence type="ECO:0000256" key="3">
    <source>
        <dbReference type="ARBA" id="ARBA00022723"/>
    </source>
</evidence>
<accession>A0A915DUJ7</accession>
<dbReference type="GO" id="GO:0020037">
    <property type="term" value="F:heme binding"/>
    <property type="evidence" value="ECO:0007669"/>
    <property type="project" value="InterPro"/>
</dbReference>
<evidence type="ECO:0000256" key="4">
    <source>
        <dbReference type="ARBA" id="ARBA00023002"/>
    </source>
</evidence>
<dbReference type="Pfam" id="PF00067">
    <property type="entry name" value="p450"/>
    <property type="match status" value="1"/>
</dbReference>
<dbReference type="SUPFAM" id="SSF48264">
    <property type="entry name" value="Cytochrome P450"/>
    <property type="match status" value="1"/>
</dbReference>
<dbReference type="InterPro" id="IPR017972">
    <property type="entry name" value="Cyt_P450_CS"/>
</dbReference>
<protein>
    <submittedName>
        <fullName evidence="11">Cytochrome P450</fullName>
    </submittedName>
</protein>
<keyword evidence="5 8" id="KW-0408">Iron</keyword>
<keyword evidence="3 8" id="KW-0479">Metal-binding</keyword>
<keyword evidence="4 9" id="KW-0560">Oxidoreductase</keyword>
<dbReference type="InterPro" id="IPR002401">
    <property type="entry name" value="Cyt_P450_E_grp-I"/>
</dbReference>
<dbReference type="PRINTS" id="PR00385">
    <property type="entry name" value="P450"/>
</dbReference>
<dbReference type="PANTHER" id="PTHR24302:SF15">
    <property type="entry name" value="FATTY-ACID PEROXYGENASE"/>
    <property type="match status" value="1"/>
</dbReference>
<feature type="binding site" description="axial binding residue" evidence="8">
    <location>
        <position position="203"/>
    </location>
    <ligand>
        <name>heme</name>
        <dbReference type="ChEBI" id="CHEBI:30413"/>
    </ligand>
    <ligandPart>
        <name>Fe</name>
        <dbReference type="ChEBI" id="CHEBI:18248"/>
    </ligandPart>
</feature>
<keyword evidence="10" id="KW-1185">Reference proteome</keyword>
<dbReference type="Gene3D" id="1.10.630.10">
    <property type="entry name" value="Cytochrome P450"/>
    <property type="match status" value="1"/>
</dbReference>
<dbReference type="PROSITE" id="PS00086">
    <property type="entry name" value="CYTOCHROME_P450"/>
    <property type="match status" value="1"/>
</dbReference>
<dbReference type="WBParaSite" id="jg23100.2">
    <property type="protein sequence ID" value="jg23100.2"/>
    <property type="gene ID" value="jg23100"/>
</dbReference>
<dbReference type="Proteomes" id="UP000887574">
    <property type="component" value="Unplaced"/>
</dbReference>
<reference evidence="11" key="1">
    <citation type="submission" date="2022-11" db="UniProtKB">
        <authorList>
            <consortium name="WormBaseParasite"/>
        </authorList>
    </citation>
    <scope>IDENTIFICATION</scope>
</reference>
<proteinExistence type="inferred from homology"/>
<dbReference type="GO" id="GO:0008395">
    <property type="term" value="F:steroid hydroxylase activity"/>
    <property type="evidence" value="ECO:0007669"/>
    <property type="project" value="TreeGrafter"/>
</dbReference>
<evidence type="ECO:0000256" key="6">
    <source>
        <dbReference type="ARBA" id="ARBA00023033"/>
    </source>
</evidence>
<sequence length="258" mass="30165">MHNSSHEFFYNFLNELYEKRKLETAQEREMHNDTFQFLMDTVEVQEQSMKAAGETKTSKKTMSKHRLISQGFLIFVAGYDTTNVVTLLLYTFLGDDEDITYDHTQKLSYLNQIIQETSRMYPILTRARRSSKHCSSQFSVCFPIPGSHTKSRGDGMRRLYTIHQNPEFYANPEIFDPERFSPENKASRDPLTFLAFGYGPRSCIGMRFAEMQMRVVIASIIRNYRLERAENSMDMPLKVQCVDFVKPAETVYINVHKR</sequence>
<evidence type="ECO:0000256" key="1">
    <source>
        <dbReference type="ARBA" id="ARBA00010617"/>
    </source>
</evidence>
<evidence type="ECO:0000256" key="7">
    <source>
        <dbReference type="ARBA" id="ARBA00043906"/>
    </source>
</evidence>
<dbReference type="AlphaFoldDB" id="A0A915DUJ7"/>
<comment type="cofactor">
    <cofactor evidence="8">
        <name>heme</name>
        <dbReference type="ChEBI" id="CHEBI:30413"/>
    </cofactor>
</comment>
<comment type="function">
    <text evidence="7">Cytochromes P450 are a group of heme-thiolate monooxygenases. They oxidize a variety of structurally unrelated compounds, including steroids, fatty acids, and xenobiotics.</text>
</comment>
<keyword evidence="6 9" id="KW-0503">Monooxygenase</keyword>
<evidence type="ECO:0000313" key="11">
    <source>
        <dbReference type="WBParaSite" id="jg23100.2"/>
    </source>
</evidence>
<dbReference type="InterPro" id="IPR036396">
    <property type="entry name" value="Cyt_P450_sf"/>
</dbReference>
<keyword evidence="2 8" id="KW-0349">Heme</keyword>
<dbReference type="InterPro" id="IPR050705">
    <property type="entry name" value="Cytochrome_P450_3A"/>
</dbReference>
<dbReference type="GO" id="GO:0016705">
    <property type="term" value="F:oxidoreductase activity, acting on paired donors, with incorporation or reduction of molecular oxygen"/>
    <property type="evidence" value="ECO:0007669"/>
    <property type="project" value="InterPro"/>
</dbReference>